<evidence type="ECO:0000256" key="2">
    <source>
        <dbReference type="SAM" id="SignalP"/>
    </source>
</evidence>
<evidence type="ECO:0000256" key="1">
    <source>
        <dbReference type="SAM" id="Coils"/>
    </source>
</evidence>
<feature type="signal peptide" evidence="2">
    <location>
        <begin position="1"/>
        <end position="21"/>
    </location>
</feature>
<gene>
    <name evidence="3" type="ORF">DJ019_09185</name>
</gene>
<feature type="coiled-coil region" evidence="1">
    <location>
        <begin position="31"/>
        <end position="58"/>
    </location>
</feature>
<dbReference type="Pfam" id="PF07996">
    <property type="entry name" value="T4SS"/>
    <property type="match status" value="1"/>
</dbReference>
<dbReference type="OrthoDB" id="7185686at2"/>
<feature type="chain" id="PRO_5016390951" evidence="2">
    <location>
        <begin position="22"/>
        <end position="233"/>
    </location>
</feature>
<dbReference type="AlphaFoldDB" id="A0A328BN21"/>
<dbReference type="CDD" id="cd14262">
    <property type="entry name" value="VirB5_like"/>
    <property type="match status" value="1"/>
</dbReference>
<comment type="caution">
    <text evidence="3">The sequence shown here is derived from an EMBL/GenBank/DDBJ whole genome shotgun (WGS) entry which is preliminary data.</text>
</comment>
<evidence type="ECO:0000313" key="3">
    <source>
        <dbReference type="EMBL" id="RAK66408.1"/>
    </source>
</evidence>
<keyword evidence="2" id="KW-0732">Signal</keyword>
<dbReference type="Proteomes" id="UP000249524">
    <property type="component" value="Unassembled WGS sequence"/>
</dbReference>
<protein>
    <submittedName>
        <fullName evidence="3">Type IV secretion system protein</fullName>
    </submittedName>
</protein>
<reference evidence="3 4" key="1">
    <citation type="submission" date="2018-05" db="EMBL/GenBank/DDBJ databases">
        <authorList>
            <person name="Lanie J.A."/>
            <person name="Ng W.-L."/>
            <person name="Kazmierczak K.M."/>
            <person name="Andrzejewski T.M."/>
            <person name="Davidsen T.M."/>
            <person name="Wayne K.J."/>
            <person name="Tettelin H."/>
            <person name="Glass J.I."/>
            <person name="Rusch D."/>
            <person name="Podicherti R."/>
            <person name="Tsui H.-C.T."/>
            <person name="Winkler M.E."/>
        </authorList>
    </citation>
    <scope>NUCLEOTIDE SEQUENCE [LARGE SCALE GENOMIC DNA]</scope>
    <source>
        <strain evidence="3 4">BUT-10</strain>
    </source>
</reference>
<dbReference type="InterPro" id="IPR014158">
    <property type="entry name" value="T4SS_VirB5"/>
</dbReference>
<sequence length="233" mass="24799">MRSLVPLALAGALAFASPASAQLMVHDPTSYASLIRQATTALDQLKELQSQVSEAKRLYDGFNTGSGAGALAGLLKAPELRAFVPEVDKYVAAAQGDLAALGEIGRRAATIRADARLYTAPADDAFGQELERQGDRAARDLALGRAAATAGAQRLKGLNELLAALDSAPNARAVMDLQARISAEQALSLNDQMRLQGLAMAQDAEARLQAQRERERATAEGEARLQLFRRTFQ</sequence>
<dbReference type="InterPro" id="IPR023220">
    <property type="entry name" value="T4SS_VirB5-domain"/>
</dbReference>
<name>A0A328BN21_9CAUL</name>
<accession>A0A328BN21</accession>
<keyword evidence="4" id="KW-1185">Reference proteome</keyword>
<dbReference type="RefSeq" id="WP_111275717.1">
    <property type="nucleotide sequence ID" value="NZ_QFYS01000003.1"/>
</dbReference>
<dbReference type="SUPFAM" id="SSF101082">
    <property type="entry name" value="Typo IV secretion system protein TraC"/>
    <property type="match status" value="1"/>
</dbReference>
<dbReference type="Gene3D" id="1.20.58.430">
    <property type="entry name" value="Type IV secretion system, VirB5-domain"/>
    <property type="match status" value="1"/>
</dbReference>
<organism evidence="3 4">
    <name type="scientific">Phenylobacterium kunshanense</name>
    <dbReference type="NCBI Taxonomy" id="1445034"/>
    <lineage>
        <taxon>Bacteria</taxon>
        <taxon>Pseudomonadati</taxon>
        <taxon>Pseudomonadota</taxon>
        <taxon>Alphaproteobacteria</taxon>
        <taxon>Caulobacterales</taxon>
        <taxon>Caulobacteraceae</taxon>
        <taxon>Phenylobacterium</taxon>
    </lineage>
</organism>
<keyword evidence="1" id="KW-0175">Coiled coil</keyword>
<proteinExistence type="predicted"/>
<dbReference type="EMBL" id="QFYS01000003">
    <property type="protein sequence ID" value="RAK66408.1"/>
    <property type="molecule type" value="Genomic_DNA"/>
</dbReference>
<evidence type="ECO:0000313" key="4">
    <source>
        <dbReference type="Proteomes" id="UP000249524"/>
    </source>
</evidence>